<organism evidence="2 3">
    <name type="scientific">Leucosporidium creatinivorum</name>
    <dbReference type="NCBI Taxonomy" id="106004"/>
    <lineage>
        <taxon>Eukaryota</taxon>
        <taxon>Fungi</taxon>
        <taxon>Dikarya</taxon>
        <taxon>Basidiomycota</taxon>
        <taxon>Pucciniomycotina</taxon>
        <taxon>Microbotryomycetes</taxon>
        <taxon>Leucosporidiales</taxon>
        <taxon>Leucosporidium</taxon>
    </lineage>
</organism>
<dbReference type="OrthoDB" id="2525403at2759"/>
<evidence type="ECO:0000313" key="3">
    <source>
        <dbReference type="Proteomes" id="UP000193467"/>
    </source>
</evidence>
<name>A0A1Y2D7M4_9BASI</name>
<dbReference type="AlphaFoldDB" id="A0A1Y2D7M4"/>
<sequence>MGLNQEQTGKLLGRAQTTAEVEEVLTGYVTAKFNSGGNAAQVSRKLHLLTLYLRAVNLGYLLRDHYEAFTVTAYAVKTAPPTSKGGLPGAAAVPRTALGVEAFNAARRPSKSIFNRVYSSRSLSSSASSSSSNLSSAAPSAYNSDAEDDDTVRPAQGRSRSSTSTSLLVGDAAIEAQERLRAAAGAGGNRGLGRGLLSAPPVYDGGVADYIASLPVAPRSGRPSFEDEALPGY</sequence>
<dbReference type="EMBL" id="MCGR01000092">
    <property type="protein sequence ID" value="ORY55164.1"/>
    <property type="molecule type" value="Genomic_DNA"/>
</dbReference>
<dbReference type="Proteomes" id="UP000193467">
    <property type="component" value="Unassembled WGS sequence"/>
</dbReference>
<evidence type="ECO:0000313" key="2">
    <source>
        <dbReference type="EMBL" id="ORY55164.1"/>
    </source>
</evidence>
<accession>A0A1Y2D7M4</accession>
<reference evidence="2 3" key="1">
    <citation type="submission" date="2016-07" db="EMBL/GenBank/DDBJ databases">
        <title>Pervasive Adenine N6-methylation of Active Genes in Fungi.</title>
        <authorList>
            <consortium name="DOE Joint Genome Institute"/>
            <person name="Mondo S.J."/>
            <person name="Dannebaum R.O."/>
            <person name="Kuo R.C."/>
            <person name="Labutti K."/>
            <person name="Haridas S."/>
            <person name="Kuo A."/>
            <person name="Salamov A."/>
            <person name="Ahrendt S.R."/>
            <person name="Lipzen A."/>
            <person name="Sullivan W."/>
            <person name="Andreopoulos W.B."/>
            <person name="Clum A."/>
            <person name="Lindquist E."/>
            <person name="Daum C."/>
            <person name="Ramamoorthy G.K."/>
            <person name="Gryganskyi A."/>
            <person name="Culley D."/>
            <person name="Magnuson J.K."/>
            <person name="James T.Y."/>
            <person name="O'Malley M.A."/>
            <person name="Stajich J.E."/>
            <person name="Spatafora J.W."/>
            <person name="Visel A."/>
            <person name="Grigoriev I.V."/>
        </authorList>
    </citation>
    <scope>NUCLEOTIDE SEQUENCE [LARGE SCALE GENOMIC DNA]</scope>
    <source>
        <strain evidence="2 3">62-1032</strain>
    </source>
</reference>
<evidence type="ECO:0000256" key="1">
    <source>
        <dbReference type="SAM" id="MobiDB-lite"/>
    </source>
</evidence>
<comment type="caution">
    <text evidence="2">The sequence shown here is derived from an EMBL/GenBank/DDBJ whole genome shotgun (WGS) entry which is preliminary data.</text>
</comment>
<dbReference type="InParanoid" id="A0A1Y2D7M4"/>
<protein>
    <submittedName>
        <fullName evidence="2">Uncharacterized protein</fullName>
    </submittedName>
</protein>
<feature type="region of interest" description="Disordered" evidence="1">
    <location>
        <begin position="124"/>
        <end position="166"/>
    </location>
</feature>
<feature type="compositionally biased region" description="Low complexity" evidence="1">
    <location>
        <begin position="124"/>
        <end position="144"/>
    </location>
</feature>
<proteinExistence type="predicted"/>
<gene>
    <name evidence="2" type="ORF">BCR35DRAFT_310147</name>
</gene>
<keyword evidence="3" id="KW-1185">Reference proteome</keyword>